<dbReference type="InterPro" id="IPR050595">
    <property type="entry name" value="Bact_response_regulator"/>
</dbReference>
<dbReference type="Proteomes" id="UP000599009">
    <property type="component" value="Unassembled WGS sequence"/>
</dbReference>
<dbReference type="EMBL" id="BMME01000001">
    <property type="protein sequence ID" value="GGJ97175.1"/>
    <property type="molecule type" value="Genomic_DNA"/>
</dbReference>
<keyword evidence="1 2" id="KW-0597">Phosphoprotein</keyword>
<evidence type="ECO:0000313" key="4">
    <source>
        <dbReference type="EMBL" id="GGJ97175.1"/>
    </source>
</evidence>
<feature type="modified residue" description="4-aspartylphosphate" evidence="2">
    <location>
        <position position="199"/>
    </location>
</feature>
<dbReference type="PROSITE" id="PS50110">
    <property type="entry name" value="RESPONSE_REGULATORY"/>
    <property type="match status" value="2"/>
</dbReference>
<dbReference type="InterPro" id="IPR011006">
    <property type="entry name" value="CheY-like_superfamily"/>
</dbReference>
<reference evidence="5" key="1">
    <citation type="journal article" date="2019" name="Int. J. Syst. Evol. Microbiol.">
        <title>The Global Catalogue of Microorganisms (GCM) 10K type strain sequencing project: providing services to taxonomists for standard genome sequencing and annotation.</title>
        <authorList>
            <consortium name="The Broad Institute Genomics Platform"/>
            <consortium name="The Broad Institute Genome Sequencing Center for Infectious Disease"/>
            <person name="Wu L."/>
            <person name="Ma J."/>
        </authorList>
    </citation>
    <scope>NUCLEOTIDE SEQUENCE [LARGE SCALE GENOMIC DNA]</scope>
    <source>
        <strain evidence="5">CGMCC 1.8985</strain>
    </source>
</reference>
<proteinExistence type="predicted"/>
<keyword evidence="5" id="KW-1185">Reference proteome</keyword>
<dbReference type="InterPro" id="IPR001789">
    <property type="entry name" value="Sig_transdc_resp-reg_receiver"/>
</dbReference>
<dbReference type="Pfam" id="PF00072">
    <property type="entry name" value="Response_reg"/>
    <property type="match status" value="2"/>
</dbReference>
<gene>
    <name evidence="4" type="ORF">GCM10011394_02540</name>
</gene>
<sequence>MAEPNDIRHLDGTAPRIMVVDGSRLVRKLIGDVLKRELPGAEVVACAGLAEAHAALEAAPIDLATTSLVLPDGDGQQLAEAVRAAAGQRYVPVVVVSGNAQQHLEGRHFSDDITDYFDKSHGHHALAEFIRGYVQPAPIPGVRVLYVEDSRTVALATSRMLKAQQMEVEHVTSVEAALEFLQARRDAGDAPGVDLVLTDVYLKGELDGGDLVRAIRGEFDYSKRRLPVLVMTGDANPANQAALLREGANDLVLKPIEERLLVTKALFQLRLARTPGSTVFGA</sequence>
<organism evidence="4 5">
    <name type="scientific">Luteimonas terricola</name>
    <dbReference type="NCBI Taxonomy" id="645597"/>
    <lineage>
        <taxon>Bacteria</taxon>
        <taxon>Pseudomonadati</taxon>
        <taxon>Pseudomonadota</taxon>
        <taxon>Gammaproteobacteria</taxon>
        <taxon>Lysobacterales</taxon>
        <taxon>Lysobacteraceae</taxon>
        <taxon>Luteimonas</taxon>
    </lineage>
</organism>
<feature type="domain" description="Response regulatory" evidence="3">
    <location>
        <begin position="16"/>
        <end position="134"/>
    </location>
</feature>
<dbReference type="PANTHER" id="PTHR44591">
    <property type="entry name" value="STRESS RESPONSE REGULATOR PROTEIN 1"/>
    <property type="match status" value="1"/>
</dbReference>
<comment type="caution">
    <text evidence="2">Lacks conserved residue(s) required for the propagation of feature annotation.</text>
</comment>
<dbReference type="SMART" id="SM00448">
    <property type="entry name" value="REC"/>
    <property type="match status" value="2"/>
</dbReference>
<protein>
    <submittedName>
        <fullName evidence="4">Response regulator</fullName>
    </submittedName>
</protein>
<dbReference type="Gene3D" id="3.40.50.2300">
    <property type="match status" value="2"/>
</dbReference>
<feature type="domain" description="Response regulatory" evidence="3">
    <location>
        <begin position="143"/>
        <end position="269"/>
    </location>
</feature>
<evidence type="ECO:0000313" key="5">
    <source>
        <dbReference type="Proteomes" id="UP000599009"/>
    </source>
</evidence>
<accession>A0ABQ2E6V4</accession>
<dbReference type="CDD" id="cd00156">
    <property type="entry name" value="REC"/>
    <property type="match status" value="2"/>
</dbReference>
<dbReference type="PANTHER" id="PTHR44591:SF21">
    <property type="entry name" value="TWO-COMPONENT RESPONSE REGULATOR"/>
    <property type="match status" value="1"/>
</dbReference>
<dbReference type="SUPFAM" id="SSF52172">
    <property type="entry name" value="CheY-like"/>
    <property type="match status" value="2"/>
</dbReference>
<dbReference type="RefSeq" id="WP_132985800.1">
    <property type="nucleotide sequence ID" value="NZ_BMME01000001.1"/>
</dbReference>
<name>A0ABQ2E6V4_9GAMM</name>
<comment type="caution">
    <text evidence="4">The sequence shown here is derived from an EMBL/GenBank/DDBJ whole genome shotgun (WGS) entry which is preliminary data.</text>
</comment>
<evidence type="ECO:0000259" key="3">
    <source>
        <dbReference type="PROSITE" id="PS50110"/>
    </source>
</evidence>
<evidence type="ECO:0000256" key="1">
    <source>
        <dbReference type="ARBA" id="ARBA00022553"/>
    </source>
</evidence>
<evidence type="ECO:0000256" key="2">
    <source>
        <dbReference type="PROSITE-ProRule" id="PRU00169"/>
    </source>
</evidence>